<dbReference type="Proteomes" id="UP001230915">
    <property type="component" value="Unassembled WGS sequence"/>
</dbReference>
<protein>
    <submittedName>
        <fullName evidence="1">Uncharacterized protein</fullName>
    </submittedName>
</protein>
<gene>
    <name evidence="1" type="ORF">RBU60_11770</name>
</gene>
<dbReference type="EMBL" id="JAVHUL010000036">
    <property type="protein sequence ID" value="MDQ7918255.1"/>
    <property type="molecule type" value="Genomic_DNA"/>
</dbReference>
<evidence type="ECO:0000313" key="2">
    <source>
        <dbReference type="Proteomes" id="UP001230915"/>
    </source>
</evidence>
<dbReference type="RefSeq" id="WP_308865249.1">
    <property type="nucleotide sequence ID" value="NZ_JAVHUL010000036.1"/>
</dbReference>
<sequence length="43" mass="5338">MRYVRYCLNDERKPSFADNLKTDYQQIIQRVMFVIHEETDSRK</sequence>
<name>A0ABU1A3H0_9FLAO</name>
<evidence type="ECO:0000313" key="1">
    <source>
        <dbReference type="EMBL" id="MDQ7918255.1"/>
    </source>
</evidence>
<accession>A0ABU1A3H0</accession>
<comment type="caution">
    <text evidence="1">The sequence shown here is derived from an EMBL/GenBank/DDBJ whole genome shotgun (WGS) entry which is preliminary data.</text>
</comment>
<reference evidence="1 2" key="1">
    <citation type="submission" date="2023-08" db="EMBL/GenBank/DDBJ databases">
        <title>Mesonia sp. MT50, isolated from deep-sea sediment of the Mariana Trench.</title>
        <authorList>
            <person name="Fu H."/>
        </authorList>
    </citation>
    <scope>NUCLEOTIDE SEQUENCE [LARGE SCALE GENOMIC DNA]</scope>
    <source>
        <strain evidence="1 2">MT50</strain>
    </source>
</reference>
<keyword evidence="2" id="KW-1185">Reference proteome</keyword>
<proteinExistence type="predicted"/>
<organism evidence="1 2">
    <name type="scientific">Mesonia profundi</name>
    <dbReference type="NCBI Taxonomy" id="3070998"/>
    <lineage>
        <taxon>Bacteria</taxon>
        <taxon>Pseudomonadati</taxon>
        <taxon>Bacteroidota</taxon>
        <taxon>Flavobacteriia</taxon>
        <taxon>Flavobacteriales</taxon>
        <taxon>Flavobacteriaceae</taxon>
        <taxon>Mesonia</taxon>
    </lineage>
</organism>